<evidence type="ECO:0000256" key="2">
    <source>
        <dbReference type="ARBA" id="ARBA00022525"/>
    </source>
</evidence>
<evidence type="ECO:0000256" key="1">
    <source>
        <dbReference type="ARBA" id="ARBA00004613"/>
    </source>
</evidence>
<name>A0A452U2Y9_URSMA</name>
<sequence length="254" mass="28899">MVLHSSWGNSLSHWPHPCGSVCVSDVKWIDITPDMMVQERPLDVDCKRLSPGEFFLHEVPSSSPPQSGFWTLSQLLVSLLSPSDRCKCKKVKPTLATYLSKNYSYVIHAKIKAVQRSGCNEVTTVVDVKEIFKSSSPIPRTQVPLITNSSCQCPHILPHQDVLIMCYEWRSRMMLLENCLVEKWRDQLSKRSIQWEERLQEQRRTVQDKKRAAGRTSRSNTPKPKGKPPAPKPASPKKTIKARSAQKRTNPKKA</sequence>
<dbReference type="GO" id="GO:1902174">
    <property type="term" value="P:positive regulation of keratinocyte apoptotic process"/>
    <property type="evidence" value="ECO:0007669"/>
    <property type="project" value="Ensembl"/>
</dbReference>
<dbReference type="GeneTree" id="ENSGT00940000160766"/>
<dbReference type="FunFam" id="2.40.50.120:FF:000011">
    <property type="entry name" value="Secreted frizzled-related sequence protein 4"/>
    <property type="match status" value="1"/>
</dbReference>
<gene>
    <name evidence="6" type="primary">SFRP4</name>
</gene>
<feature type="domain" description="NTR" evidence="5">
    <location>
        <begin position="86"/>
        <end position="215"/>
    </location>
</feature>
<dbReference type="GO" id="GO:0000122">
    <property type="term" value="P:negative regulation of transcription by RNA polymerase II"/>
    <property type="evidence" value="ECO:0007669"/>
    <property type="project" value="Ensembl"/>
</dbReference>
<dbReference type="InterPro" id="IPR018933">
    <property type="entry name" value="Netrin_module_non-TIMP"/>
</dbReference>
<dbReference type="GO" id="GO:0010628">
    <property type="term" value="P:positive regulation of gene expression"/>
    <property type="evidence" value="ECO:0007669"/>
    <property type="project" value="Ensembl"/>
</dbReference>
<dbReference type="GO" id="GO:2000051">
    <property type="term" value="P:negative regulation of non-canonical Wnt signaling pathway"/>
    <property type="evidence" value="ECO:0007669"/>
    <property type="project" value="Ensembl"/>
</dbReference>
<feature type="compositionally biased region" description="Basic residues" evidence="4">
    <location>
        <begin position="238"/>
        <end position="254"/>
    </location>
</feature>
<dbReference type="GO" id="GO:0017147">
    <property type="term" value="F:Wnt-protein binding"/>
    <property type="evidence" value="ECO:0007669"/>
    <property type="project" value="Ensembl"/>
</dbReference>
<feature type="region of interest" description="Disordered" evidence="4">
    <location>
        <begin position="199"/>
        <end position="254"/>
    </location>
</feature>
<reference evidence="6" key="1">
    <citation type="submission" date="2019-03" db="UniProtKB">
        <authorList>
            <consortium name="Ensembl"/>
        </authorList>
    </citation>
    <scope>IDENTIFICATION</scope>
</reference>
<dbReference type="AlphaFoldDB" id="A0A452U2Y9"/>
<dbReference type="GO" id="GO:0008285">
    <property type="term" value="P:negative regulation of cell population proliferation"/>
    <property type="evidence" value="ECO:0007669"/>
    <property type="project" value="Ensembl"/>
</dbReference>
<dbReference type="Ensembl" id="ENSUMAT00000017891.1">
    <property type="protein sequence ID" value="ENSUMAP00000015100.1"/>
    <property type="gene ID" value="ENSUMAG00000011122.1"/>
</dbReference>
<dbReference type="GO" id="GO:0002092">
    <property type="term" value="P:positive regulation of receptor internalization"/>
    <property type="evidence" value="ECO:0007669"/>
    <property type="project" value="Ensembl"/>
</dbReference>
<keyword evidence="3" id="KW-1015">Disulfide bond</keyword>
<dbReference type="InterPro" id="IPR008993">
    <property type="entry name" value="TIMP-like_OB-fold"/>
</dbReference>
<evidence type="ECO:0000313" key="6">
    <source>
        <dbReference type="Ensembl" id="ENSUMAP00000015100"/>
    </source>
</evidence>
<dbReference type="GO" id="GO:2000119">
    <property type="term" value="P:negative regulation of sodium-dependent phosphate transport"/>
    <property type="evidence" value="ECO:0007669"/>
    <property type="project" value="Ensembl"/>
</dbReference>
<dbReference type="GO" id="GO:0005615">
    <property type="term" value="C:extracellular space"/>
    <property type="evidence" value="ECO:0007669"/>
    <property type="project" value="Ensembl"/>
</dbReference>
<accession>A0A452U2Y9</accession>
<proteinExistence type="predicted"/>
<evidence type="ECO:0000259" key="5">
    <source>
        <dbReference type="PROSITE" id="PS50189"/>
    </source>
</evidence>
<dbReference type="GO" id="GO:0055062">
    <property type="term" value="P:phosphate ion homeostasis"/>
    <property type="evidence" value="ECO:0007669"/>
    <property type="project" value="Ensembl"/>
</dbReference>
<dbReference type="SMART" id="SM00643">
    <property type="entry name" value="C345C"/>
    <property type="match status" value="1"/>
</dbReference>
<keyword evidence="2" id="KW-0964">Secreted</keyword>
<comment type="subcellular location">
    <subcellularLocation>
        <location evidence="1">Secreted</location>
    </subcellularLocation>
</comment>
<dbReference type="Gene3D" id="2.40.50.120">
    <property type="match status" value="1"/>
</dbReference>
<protein>
    <submittedName>
        <fullName evidence="6">Secreted frizzled related protein 4</fullName>
    </submittedName>
</protein>
<evidence type="ECO:0000256" key="3">
    <source>
        <dbReference type="ARBA" id="ARBA00023157"/>
    </source>
</evidence>
<organism evidence="6">
    <name type="scientific">Ursus maritimus</name>
    <name type="common">Polar bear</name>
    <name type="synonym">Thalarctos maritimus</name>
    <dbReference type="NCBI Taxonomy" id="29073"/>
    <lineage>
        <taxon>Eukaryota</taxon>
        <taxon>Metazoa</taxon>
        <taxon>Chordata</taxon>
        <taxon>Craniata</taxon>
        <taxon>Vertebrata</taxon>
        <taxon>Euteleostomi</taxon>
        <taxon>Mammalia</taxon>
        <taxon>Eutheria</taxon>
        <taxon>Laurasiatheria</taxon>
        <taxon>Carnivora</taxon>
        <taxon>Caniformia</taxon>
        <taxon>Ursidae</taxon>
        <taxon>Ursus</taxon>
    </lineage>
</organism>
<dbReference type="GO" id="GO:0090090">
    <property type="term" value="P:negative regulation of canonical Wnt signaling pathway"/>
    <property type="evidence" value="ECO:0007669"/>
    <property type="project" value="Ensembl"/>
</dbReference>
<dbReference type="GO" id="GO:0005737">
    <property type="term" value="C:cytoplasm"/>
    <property type="evidence" value="ECO:0007669"/>
    <property type="project" value="Ensembl"/>
</dbReference>
<dbReference type="GO" id="GO:0009986">
    <property type="term" value="C:cell surface"/>
    <property type="evidence" value="ECO:0007669"/>
    <property type="project" value="Ensembl"/>
</dbReference>
<dbReference type="GO" id="GO:0045606">
    <property type="term" value="P:positive regulation of epidermal cell differentiation"/>
    <property type="evidence" value="ECO:0007669"/>
    <property type="project" value="Ensembl"/>
</dbReference>
<dbReference type="GO" id="GO:0090263">
    <property type="term" value="P:positive regulation of canonical Wnt signaling pathway"/>
    <property type="evidence" value="ECO:0007669"/>
    <property type="project" value="Ensembl"/>
</dbReference>
<dbReference type="Pfam" id="PF01759">
    <property type="entry name" value="NTR"/>
    <property type="match status" value="1"/>
</dbReference>
<dbReference type="OMA" id="SILAAFX"/>
<feature type="compositionally biased region" description="Basic and acidic residues" evidence="4">
    <location>
        <begin position="199"/>
        <end position="211"/>
    </location>
</feature>
<dbReference type="PROSITE" id="PS50189">
    <property type="entry name" value="NTR"/>
    <property type="match status" value="1"/>
</dbReference>
<evidence type="ECO:0000256" key="4">
    <source>
        <dbReference type="SAM" id="MobiDB-lite"/>
    </source>
</evidence>
<dbReference type="GO" id="GO:0060349">
    <property type="term" value="P:bone morphogenesis"/>
    <property type="evidence" value="ECO:0007669"/>
    <property type="project" value="Ensembl"/>
</dbReference>
<dbReference type="GO" id="GO:0005634">
    <property type="term" value="C:nucleus"/>
    <property type="evidence" value="ECO:0007669"/>
    <property type="project" value="Ensembl"/>
</dbReference>
<dbReference type="SUPFAM" id="SSF50242">
    <property type="entry name" value="TIMP-like"/>
    <property type="match status" value="1"/>
</dbReference>
<dbReference type="InterPro" id="IPR001134">
    <property type="entry name" value="Netrin_domain"/>
</dbReference>
<dbReference type="GO" id="GO:0030510">
    <property type="term" value="P:regulation of BMP signaling pathway"/>
    <property type="evidence" value="ECO:0007669"/>
    <property type="project" value="Ensembl"/>
</dbReference>